<dbReference type="EMBL" id="MHCZ01000012">
    <property type="protein sequence ID" value="OGY30179.1"/>
    <property type="molecule type" value="Genomic_DNA"/>
</dbReference>
<evidence type="ECO:0000313" key="1">
    <source>
        <dbReference type="EMBL" id="OGY30179.1"/>
    </source>
</evidence>
<dbReference type="STRING" id="1802603.A3F35_00040"/>
<comment type="caution">
    <text evidence="1">The sequence shown here is derived from an EMBL/GenBank/DDBJ whole genome shotgun (WGS) entry which is preliminary data.</text>
</comment>
<dbReference type="InterPro" id="IPR029069">
    <property type="entry name" value="HotDog_dom_sf"/>
</dbReference>
<protein>
    <recommendedName>
        <fullName evidence="3">Beta-hydroxyacyl-ACP dehydratase</fullName>
    </recommendedName>
</protein>
<dbReference type="Gene3D" id="3.10.129.10">
    <property type="entry name" value="Hotdog Thioesterase"/>
    <property type="match status" value="1"/>
</dbReference>
<dbReference type="Proteomes" id="UP000178068">
    <property type="component" value="Unassembled WGS sequence"/>
</dbReference>
<dbReference type="PANTHER" id="PTHR30272:SF3">
    <property type="entry name" value="(3R)-HYDROXYMYRISTOYL-[ACYL CARRIER PROTEIN] DEHYDRATASE"/>
    <property type="match status" value="1"/>
</dbReference>
<dbReference type="InterPro" id="IPR013114">
    <property type="entry name" value="FabA_FabZ"/>
</dbReference>
<evidence type="ECO:0008006" key="3">
    <source>
        <dbReference type="Google" id="ProtNLM"/>
    </source>
</evidence>
<accession>A0A1G1WR35</accession>
<sequence>MGEVTQLSRASIEAILPHRGRALMLDRAEVSENEAVGYFTVTEETCEGHFPGQPILRGVDRIEIIALTLALAVAAEVPKGKVAFFGSINGIKFRGQATVGDEVRAEVKVTQRSKLGAKGSGKLFVGDREICSIERLTGVIGELKV</sequence>
<organism evidence="1 2">
    <name type="scientific">Candidatus Woykebacteria bacterium RIFCSPHIGHO2_12_FULL_45_10</name>
    <dbReference type="NCBI Taxonomy" id="1802603"/>
    <lineage>
        <taxon>Bacteria</taxon>
        <taxon>Candidatus Woykeibacteriota</taxon>
    </lineage>
</organism>
<proteinExistence type="predicted"/>
<evidence type="ECO:0000313" key="2">
    <source>
        <dbReference type="Proteomes" id="UP000178068"/>
    </source>
</evidence>
<dbReference type="SUPFAM" id="SSF54637">
    <property type="entry name" value="Thioesterase/thiol ester dehydrase-isomerase"/>
    <property type="match status" value="1"/>
</dbReference>
<dbReference type="AlphaFoldDB" id="A0A1G1WR35"/>
<name>A0A1G1WR35_9BACT</name>
<gene>
    <name evidence="1" type="ORF">A3F35_00040</name>
</gene>
<dbReference type="PANTHER" id="PTHR30272">
    <property type="entry name" value="3-HYDROXYACYL-[ACYL-CARRIER-PROTEIN] DEHYDRATASE"/>
    <property type="match status" value="1"/>
</dbReference>
<reference evidence="1 2" key="1">
    <citation type="journal article" date="2016" name="Nat. Commun.">
        <title>Thousands of microbial genomes shed light on interconnected biogeochemical processes in an aquifer system.</title>
        <authorList>
            <person name="Anantharaman K."/>
            <person name="Brown C.T."/>
            <person name="Hug L.A."/>
            <person name="Sharon I."/>
            <person name="Castelle C.J."/>
            <person name="Probst A.J."/>
            <person name="Thomas B.C."/>
            <person name="Singh A."/>
            <person name="Wilkins M.J."/>
            <person name="Karaoz U."/>
            <person name="Brodie E.L."/>
            <person name="Williams K.H."/>
            <person name="Hubbard S.S."/>
            <person name="Banfield J.F."/>
        </authorList>
    </citation>
    <scope>NUCLEOTIDE SEQUENCE [LARGE SCALE GENOMIC DNA]</scope>
</reference>
<dbReference type="Pfam" id="PF07977">
    <property type="entry name" value="FabA"/>
    <property type="match status" value="1"/>
</dbReference>